<feature type="compositionally biased region" description="Low complexity" evidence="2">
    <location>
        <begin position="37"/>
        <end position="57"/>
    </location>
</feature>
<proteinExistence type="predicted"/>
<dbReference type="EMBL" id="CAJZBQ010000032">
    <property type="protein sequence ID" value="CAG9322497.1"/>
    <property type="molecule type" value="Genomic_DNA"/>
</dbReference>
<feature type="coiled-coil region" evidence="1">
    <location>
        <begin position="277"/>
        <end position="304"/>
    </location>
</feature>
<gene>
    <name evidence="3" type="ORF">BSTOLATCC_MIC31627</name>
</gene>
<protein>
    <submittedName>
        <fullName evidence="3">Uncharacterized protein</fullName>
    </submittedName>
</protein>
<feature type="region of interest" description="Disordered" evidence="2">
    <location>
        <begin position="30"/>
        <end position="58"/>
    </location>
</feature>
<name>A0AAU9JAK5_9CILI</name>
<dbReference type="AlphaFoldDB" id="A0AAU9JAK5"/>
<accession>A0AAU9JAK5</accession>
<evidence type="ECO:0000256" key="2">
    <source>
        <dbReference type="SAM" id="MobiDB-lite"/>
    </source>
</evidence>
<organism evidence="3 4">
    <name type="scientific">Blepharisma stoltei</name>
    <dbReference type="NCBI Taxonomy" id="1481888"/>
    <lineage>
        <taxon>Eukaryota</taxon>
        <taxon>Sar</taxon>
        <taxon>Alveolata</taxon>
        <taxon>Ciliophora</taxon>
        <taxon>Postciliodesmatophora</taxon>
        <taxon>Heterotrichea</taxon>
        <taxon>Heterotrichida</taxon>
        <taxon>Blepharismidae</taxon>
        <taxon>Blepharisma</taxon>
    </lineage>
</organism>
<evidence type="ECO:0000313" key="3">
    <source>
        <dbReference type="EMBL" id="CAG9322497.1"/>
    </source>
</evidence>
<keyword evidence="4" id="KW-1185">Reference proteome</keyword>
<feature type="coiled-coil region" evidence="1">
    <location>
        <begin position="98"/>
        <end position="172"/>
    </location>
</feature>
<keyword evidence="1" id="KW-0175">Coiled coil</keyword>
<reference evidence="3" key="1">
    <citation type="submission" date="2021-09" db="EMBL/GenBank/DDBJ databases">
        <authorList>
            <consortium name="AG Swart"/>
            <person name="Singh M."/>
            <person name="Singh A."/>
            <person name="Seah K."/>
            <person name="Emmerich C."/>
        </authorList>
    </citation>
    <scope>NUCLEOTIDE SEQUENCE</scope>
    <source>
        <strain evidence="3">ATCC30299</strain>
    </source>
</reference>
<sequence>MDSSFSEEESSKIESWVSIRFLKEAANIQSVYRQRSRSSSLDSSSPIPSEEPSITSEWKPNAFINQSICFSAVNRTQPLEPPKPTETSQELEDLHCLLQIKDTKIQKIKQKYQNLLEKTNKELVEAKLHYKQANQEIATLKKMNDMIKEQNAKQIEDLQMRHEKKLQRVKQDVDSYLSELYEKAAVYVTEKLKISHKKEMMGLREQYEEEISRIRMDYEAEIEEKEYENQKLLEQLEEQTEEFTEETSEKYENLIKKHAQKKKHKKDRKLETMMRHIEEQKLIIESQQRIIDDLSRELQETFRRKSRLSSSSNKSCHIKSQKSFQGLLDQLNGFLDTADPSTSRELEDTLRGLQSRQGSSEKLSF</sequence>
<feature type="compositionally biased region" description="Polar residues" evidence="2">
    <location>
        <begin position="352"/>
        <end position="365"/>
    </location>
</feature>
<feature type="region of interest" description="Disordered" evidence="2">
    <location>
        <begin position="339"/>
        <end position="365"/>
    </location>
</feature>
<comment type="caution">
    <text evidence="3">The sequence shown here is derived from an EMBL/GenBank/DDBJ whole genome shotgun (WGS) entry which is preliminary data.</text>
</comment>
<evidence type="ECO:0000256" key="1">
    <source>
        <dbReference type="SAM" id="Coils"/>
    </source>
</evidence>
<feature type="coiled-coil region" evidence="1">
    <location>
        <begin position="197"/>
        <end position="253"/>
    </location>
</feature>
<evidence type="ECO:0000313" key="4">
    <source>
        <dbReference type="Proteomes" id="UP001162131"/>
    </source>
</evidence>
<dbReference type="Proteomes" id="UP001162131">
    <property type="component" value="Unassembled WGS sequence"/>
</dbReference>